<evidence type="ECO:0000256" key="4">
    <source>
        <dbReference type="PROSITE-ProRule" id="PRU00267"/>
    </source>
</evidence>
<dbReference type="FunFam" id="1.10.30.10:FF:000041">
    <property type="entry name" value="HMG box family protein"/>
    <property type="match status" value="1"/>
</dbReference>
<gene>
    <name evidence="7" type="ORF">CDD80_6705</name>
</gene>
<keyword evidence="1" id="KW-0805">Transcription regulation</keyword>
<evidence type="ECO:0000259" key="6">
    <source>
        <dbReference type="PROSITE" id="PS50118"/>
    </source>
</evidence>
<dbReference type="SUPFAM" id="SSF47095">
    <property type="entry name" value="HMG-box"/>
    <property type="match status" value="1"/>
</dbReference>
<keyword evidence="3" id="KW-0804">Transcription</keyword>
<evidence type="ECO:0000256" key="2">
    <source>
        <dbReference type="ARBA" id="ARBA00023125"/>
    </source>
</evidence>
<feature type="region of interest" description="Disordered" evidence="5">
    <location>
        <begin position="147"/>
        <end position="286"/>
    </location>
</feature>
<dbReference type="InterPro" id="IPR009071">
    <property type="entry name" value="HMG_box_dom"/>
</dbReference>
<feature type="domain" description="HMG box" evidence="6">
    <location>
        <begin position="92"/>
        <end position="160"/>
    </location>
</feature>
<feature type="compositionally biased region" description="Polar residues" evidence="5">
    <location>
        <begin position="197"/>
        <end position="206"/>
    </location>
</feature>
<dbReference type="PANTHER" id="PTHR10270">
    <property type="entry name" value="SOX TRANSCRIPTION FACTOR"/>
    <property type="match status" value="1"/>
</dbReference>
<sequence length="725" mass="78663">MTQVLGLGRQMEAALGGLQPRHHVGNGGLSPSPSGTGSFRKRAATLGGAVDASHQQHPQQQQQQHHHAQQQHQPHQDGPRELICLCAPAPKIPRPRNAFILYRQHHQAQVTADNPKLSNPDISKIIGDKWKKESEAIKQNWKHLAEEEKQRHQNQYPNYRYQPRRGNKSQAGGWPSTTSPTEEHGRCPKCHGRPMATPQTPSTPFASSPAAKLAVTPQRLDTTPLSRRSSLDHSPTALLPYTSKLPPVRDLEQPESGSPDCKRRRADGAGGYHSVSRYGPASDLPLADGLPPNPILSYARTSNKLPELGSLARSQSGPMPPPPTALRPQSASAPWLVDKDLTSRRHSCFDESLRLPPLQSPLSPSPARSQSIMDARNVGLSSSALALSSPPRELTAARSSPQTLEDMVMAISFKRKVSLLASICPPAPPLRKDGAGQGEATRGAFIAVEGPDTTLRRGAGNAIEKGLIACGEVQLKVWHDQHRDEHVPETISPTTTATPSTAATTTTASSSSTAATTTAHTSPTTSSPPADADSEATKQTSPPPVRFGDVFQPYFKTMASWQTRAKQIGRHITGTNDDVDTEEQRADGERVTAPAAADEAAVSSTEAIPVALAKEGFSLTIADRYACAMPIPDSYGAAEHWQWMATLWRGTLCPDLIVYVTAGDDGNERRTVELSRRMGLIVVKVPAGKGLDEATERRLAFEVMEWMREGSFREPLPRDWRSHML</sequence>
<dbReference type="InterPro" id="IPR050140">
    <property type="entry name" value="SRY-related_HMG-box_TF-like"/>
</dbReference>
<proteinExistence type="predicted"/>
<feature type="region of interest" description="Disordered" evidence="5">
    <location>
        <begin position="481"/>
        <end position="549"/>
    </location>
</feature>
<evidence type="ECO:0000256" key="3">
    <source>
        <dbReference type="ARBA" id="ARBA00023163"/>
    </source>
</evidence>
<dbReference type="EMBL" id="NJES01000076">
    <property type="protein sequence ID" value="PHH78516.1"/>
    <property type="molecule type" value="Genomic_DNA"/>
</dbReference>
<accession>A0A2C5ZER3</accession>
<dbReference type="SMART" id="SM00398">
    <property type="entry name" value="HMG"/>
    <property type="match status" value="1"/>
</dbReference>
<evidence type="ECO:0000256" key="5">
    <source>
        <dbReference type="SAM" id="MobiDB-lite"/>
    </source>
</evidence>
<dbReference type="GO" id="GO:0000122">
    <property type="term" value="P:negative regulation of transcription by RNA polymerase II"/>
    <property type="evidence" value="ECO:0007669"/>
    <property type="project" value="TreeGrafter"/>
</dbReference>
<dbReference type="GO" id="GO:0005634">
    <property type="term" value="C:nucleus"/>
    <property type="evidence" value="ECO:0007669"/>
    <property type="project" value="UniProtKB-UniRule"/>
</dbReference>
<evidence type="ECO:0000313" key="7">
    <source>
        <dbReference type="EMBL" id="PHH78516.1"/>
    </source>
</evidence>
<dbReference type="Proteomes" id="UP000226431">
    <property type="component" value="Unassembled WGS sequence"/>
</dbReference>
<dbReference type="Pfam" id="PF00505">
    <property type="entry name" value="HMG_box"/>
    <property type="match status" value="1"/>
</dbReference>
<dbReference type="CDD" id="cd01389">
    <property type="entry name" value="HMG-box_ROX1-like"/>
    <property type="match status" value="1"/>
</dbReference>
<dbReference type="InterPro" id="IPR036910">
    <property type="entry name" value="HMG_box_dom_sf"/>
</dbReference>
<organism evidence="7 8">
    <name type="scientific">Ophiocordyceps camponoti-rufipedis</name>
    <dbReference type="NCBI Taxonomy" id="2004952"/>
    <lineage>
        <taxon>Eukaryota</taxon>
        <taxon>Fungi</taxon>
        <taxon>Dikarya</taxon>
        <taxon>Ascomycota</taxon>
        <taxon>Pezizomycotina</taxon>
        <taxon>Sordariomycetes</taxon>
        <taxon>Hypocreomycetidae</taxon>
        <taxon>Hypocreales</taxon>
        <taxon>Ophiocordycipitaceae</taxon>
        <taxon>Ophiocordyceps</taxon>
    </lineage>
</organism>
<feature type="DNA-binding region" description="HMG box" evidence="4">
    <location>
        <begin position="92"/>
        <end position="160"/>
    </location>
</feature>
<dbReference type="GO" id="GO:0000978">
    <property type="term" value="F:RNA polymerase II cis-regulatory region sequence-specific DNA binding"/>
    <property type="evidence" value="ECO:0007669"/>
    <property type="project" value="TreeGrafter"/>
</dbReference>
<feature type="compositionally biased region" description="Low complexity" evidence="5">
    <location>
        <begin position="29"/>
        <end position="38"/>
    </location>
</feature>
<protein>
    <recommendedName>
        <fullName evidence="6">HMG box domain-containing protein</fullName>
    </recommendedName>
</protein>
<dbReference type="STRING" id="2004952.A0A2C5ZER3"/>
<dbReference type="Gene3D" id="1.10.30.10">
    <property type="entry name" value="High mobility group box domain"/>
    <property type="match status" value="1"/>
</dbReference>
<evidence type="ECO:0000313" key="8">
    <source>
        <dbReference type="Proteomes" id="UP000226431"/>
    </source>
</evidence>
<name>A0A2C5ZER3_9HYPO</name>
<evidence type="ECO:0000256" key="1">
    <source>
        <dbReference type="ARBA" id="ARBA00023015"/>
    </source>
</evidence>
<comment type="caution">
    <text evidence="7">The sequence shown here is derived from an EMBL/GenBank/DDBJ whole genome shotgun (WGS) entry which is preliminary data.</text>
</comment>
<keyword evidence="4" id="KW-0539">Nucleus</keyword>
<dbReference type="PANTHER" id="PTHR10270:SF320">
    <property type="entry name" value="BOX TRANSCRIPTIONAL REGULATOR, PUTATIVE (AFU_ORTHOLOGUE AFUA_4G10820)-RELATED"/>
    <property type="match status" value="1"/>
</dbReference>
<dbReference type="AlphaFoldDB" id="A0A2C5ZER3"/>
<feature type="compositionally biased region" description="Low complexity" evidence="5">
    <location>
        <begin position="492"/>
        <end position="530"/>
    </location>
</feature>
<feature type="compositionally biased region" description="Polar residues" evidence="5">
    <location>
        <begin position="219"/>
        <end position="228"/>
    </location>
</feature>
<dbReference type="PROSITE" id="PS50118">
    <property type="entry name" value="HMG_BOX_2"/>
    <property type="match status" value="1"/>
</dbReference>
<dbReference type="GO" id="GO:0030154">
    <property type="term" value="P:cell differentiation"/>
    <property type="evidence" value="ECO:0007669"/>
    <property type="project" value="TreeGrafter"/>
</dbReference>
<dbReference type="OrthoDB" id="6247875at2759"/>
<feature type="region of interest" description="Disordered" evidence="5">
    <location>
        <begin position="18"/>
        <end position="77"/>
    </location>
</feature>
<feature type="region of interest" description="Disordered" evidence="5">
    <location>
        <begin position="309"/>
        <end position="332"/>
    </location>
</feature>
<reference evidence="7 8" key="1">
    <citation type="submission" date="2017-06" db="EMBL/GenBank/DDBJ databases">
        <title>Ant-infecting Ophiocordyceps genomes reveal a high diversity of potential behavioral manipulation genes and a possible major role for enterotoxins.</title>
        <authorList>
            <person name="De Bekker C."/>
            <person name="Evans H.C."/>
            <person name="Brachmann A."/>
            <person name="Hughes D.P."/>
        </authorList>
    </citation>
    <scope>NUCLEOTIDE SEQUENCE [LARGE SCALE GENOMIC DNA]</scope>
    <source>
        <strain evidence="7 8">Map16</strain>
    </source>
</reference>
<dbReference type="GO" id="GO:0001228">
    <property type="term" value="F:DNA-binding transcription activator activity, RNA polymerase II-specific"/>
    <property type="evidence" value="ECO:0007669"/>
    <property type="project" value="TreeGrafter"/>
</dbReference>
<keyword evidence="8" id="KW-1185">Reference proteome</keyword>
<keyword evidence="2 4" id="KW-0238">DNA-binding</keyword>